<reference evidence="2" key="2">
    <citation type="submission" date="2025-09" db="UniProtKB">
        <authorList>
            <consortium name="Ensembl"/>
        </authorList>
    </citation>
    <scope>IDENTIFICATION</scope>
</reference>
<sequence length="122" mass="12885">MPAPIIAAKVAPMEPFIIRPIRAGVRLTATADKAVSGCGPSRTGAKSWREKPQEAQESQGSPPSSRTQGPAPLPRETPPPQTLGPSLSGKQLPSVRILIWGPRGPLQRLCGKRTTAQTPNGH</sequence>
<dbReference type="AlphaFoldDB" id="A0A670YUC7"/>
<protein>
    <submittedName>
        <fullName evidence="2">Uncharacterized protein</fullName>
    </submittedName>
</protein>
<feature type="compositionally biased region" description="Polar residues" evidence="1">
    <location>
        <begin position="55"/>
        <end position="68"/>
    </location>
</feature>
<feature type="compositionally biased region" description="Pro residues" evidence="1">
    <location>
        <begin position="71"/>
        <end position="82"/>
    </location>
</feature>
<dbReference type="Ensembl" id="ENSPTXT00000015832.1">
    <property type="protein sequence ID" value="ENSPTXP00000015357.1"/>
    <property type="gene ID" value="ENSPTXG00000010606.1"/>
</dbReference>
<accession>A0A670YUC7</accession>
<feature type="region of interest" description="Disordered" evidence="1">
    <location>
        <begin position="31"/>
        <end position="98"/>
    </location>
</feature>
<keyword evidence="3" id="KW-1185">Reference proteome</keyword>
<evidence type="ECO:0000313" key="2">
    <source>
        <dbReference type="Ensembl" id="ENSPTXP00000015357.1"/>
    </source>
</evidence>
<dbReference type="Proteomes" id="UP000472273">
    <property type="component" value="Unplaced"/>
</dbReference>
<organism evidence="2 3">
    <name type="scientific">Pseudonaja textilis</name>
    <name type="common">Eastern brown snake</name>
    <dbReference type="NCBI Taxonomy" id="8673"/>
    <lineage>
        <taxon>Eukaryota</taxon>
        <taxon>Metazoa</taxon>
        <taxon>Chordata</taxon>
        <taxon>Craniata</taxon>
        <taxon>Vertebrata</taxon>
        <taxon>Euteleostomi</taxon>
        <taxon>Lepidosauria</taxon>
        <taxon>Squamata</taxon>
        <taxon>Bifurcata</taxon>
        <taxon>Unidentata</taxon>
        <taxon>Episquamata</taxon>
        <taxon>Toxicofera</taxon>
        <taxon>Serpentes</taxon>
        <taxon>Colubroidea</taxon>
        <taxon>Elapidae</taxon>
        <taxon>Hydrophiinae</taxon>
        <taxon>Pseudonaja</taxon>
    </lineage>
</organism>
<evidence type="ECO:0000256" key="1">
    <source>
        <dbReference type="SAM" id="MobiDB-lite"/>
    </source>
</evidence>
<name>A0A670YUC7_PSETE</name>
<reference evidence="2" key="1">
    <citation type="submission" date="2025-08" db="UniProtKB">
        <authorList>
            <consortium name="Ensembl"/>
        </authorList>
    </citation>
    <scope>IDENTIFICATION</scope>
</reference>
<proteinExistence type="predicted"/>
<evidence type="ECO:0000313" key="3">
    <source>
        <dbReference type="Proteomes" id="UP000472273"/>
    </source>
</evidence>
<feature type="region of interest" description="Disordered" evidence="1">
    <location>
        <begin position="103"/>
        <end position="122"/>
    </location>
</feature>